<dbReference type="Proteomes" id="UP001139031">
    <property type="component" value="Unassembled WGS sequence"/>
</dbReference>
<reference evidence="3" key="1">
    <citation type="submission" date="2021-08" db="EMBL/GenBank/DDBJ databases">
        <authorList>
            <person name="Stevens D.C."/>
        </authorList>
    </citation>
    <scope>NUCLEOTIDE SEQUENCE</scope>
    <source>
        <strain evidence="3">DSM 53165</strain>
    </source>
</reference>
<sequence>MLRRFSRHSMLTILMLSIPLAGMPARANAHVWAVRSNAEVAGNDAATQAVPGAPRLHIELTRPANVRLLEITGRFTMVNYRTGFSSGVTSRPVCAAPCDQVIDGRQGQSFIFDGDGIIKSREFSLSNYSGDIVARVKPGRVGLRIGGIITMSLGGAAIGTAGILLLLEGLRSRGPRFDDGQTPEYEPNYLPATALVISGALALAGGLAMVLLSRTRVTWSQRPR</sequence>
<proteinExistence type="predicted"/>
<evidence type="ECO:0000313" key="4">
    <source>
        <dbReference type="Proteomes" id="UP001139031"/>
    </source>
</evidence>
<name>A0ABS7TN30_9BACT</name>
<protein>
    <submittedName>
        <fullName evidence="3">Uncharacterized protein</fullName>
    </submittedName>
</protein>
<feature type="signal peptide" evidence="2">
    <location>
        <begin position="1"/>
        <end position="29"/>
    </location>
</feature>
<gene>
    <name evidence="3" type="ORF">K7C98_10225</name>
</gene>
<evidence type="ECO:0000256" key="1">
    <source>
        <dbReference type="SAM" id="Phobius"/>
    </source>
</evidence>
<keyword evidence="2" id="KW-0732">Signal</keyword>
<keyword evidence="1" id="KW-0812">Transmembrane</keyword>
<feature type="chain" id="PRO_5047134299" evidence="2">
    <location>
        <begin position="30"/>
        <end position="224"/>
    </location>
</feature>
<feature type="transmembrane region" description="Helical" evidence="1">
    <location>
        <begin position="145"/>
        <end position="167"/>
    </location>
</feature>
<comment type="caution">
    <text evidence="3">The sequence shown here is derived from an EMBL/GenBank/DDBJ whole genome shotgun (WGS) entry which is preliminary data.</text>
</comment>
<dbReference type="RefSeq" id="WP_224191413.1">
    <property type="nucleotide sequence ID" value="NZ_JAIRAU010000008.1"/>
</dbReference>
<accession>A0ABS7TN30</accession>
<evidence type="ECO:0000256" key="2">
    <source>
        <dbReference type="SAM" id="SignalP"/>
    </source>
</evidence>
<keyword evidence="1" id="KW-0472">Membrane</keyword>
<keyword evidence="4" id="KW-1185">Reference proteome</keyword>
<evidence type="ECO:0000313" key="3">
    <source>
        <dbReference type="EMBL" id="MBZ5709638.1"/>
    </source>
</evidence>
<feature type="transmembrane region" description="Helical" evidence="1">
    <location>
        <begin position="188"/>
        <end position="212"/>
    </location>
</feature>
<dbReference type="EMBL" id="JAIRAU010000008">
    <property type="protein sequence ID" value="MBZ5709638.1"/>
    <property type="molecule type" value="Genomic_DNA"/>
</dbReference>
<keyword evidence="1" id="KW-1133">Transmembrane helix</keyword>
<organism evidence="3 4">
    <name type="scientific">Nannocystis pusilla</name>
    <dbReference type="NCBI Taxonomy" id="889268"/>
    <lineage>
        <taxon>Bacteria</taxon>
        <taxon>Pseudomonadati</taxon>
        <taxon>Myxococcota</taxon>
        <taxon>Polyangia</taxon>
        <taxon>Nannocystales</taxon>
        <taxon>Nannocystaceae</taxon>
        <taxon>Nannocystis</taxon>
    </lineage>
</organism>